<dbReference type="InterPro" id="IPR013589">
    <property type="entry name" value="Bac_transglu_N"/>
</dbReference>
<dbReference type="PANTHER" id="PTHR33490">
    <property type="entry name" value="BLR5614 PROTEIN-RELATED"/>
    <property type="match status" value="1"/>
</dbReference>
<dbReference type="Proteomes" id="UP000525652">
    <property type="component" value="Unassembled WGS sequence"/>
</dbReference>
<dbReference type="InterPro" id="IPR002931">
    <property type="entry name" value="Transglutaminase-like"/>
</dbReference>
<gene>
    <name evidence="2" type="ORF">H5P30_02980</name>
</gene>
<evidence type="ECO:0000259" key="1">
    <source>
        <dbReference type="SMART" id="SM00460"/>
    </source>
</evidence>
<dbReference type="Gene3D" id="3.10.620.30">
    <property type="match status" value="1"/>
</dbReference>
<dbReference type="InterPro" id="IPR038765">
    <property type="entry name" value="Papain-like_cys_pep_sf"/>
</dbReference>
<dbReference type="RefSeq" id="WP_185691479.1">
    <property type="nucleotide sequence ID" value="NZ_JACHVA010000033.1"/>
</dbReference>
<sequence>MKRIRIYHLTEYSFSEPVELSNHTLLLRPREGHDIRIASSRLLVEPDHSVKWYRDIYGNSVGIVRIHKPSNRLRIESEVVIENYATRPLDFLVDERAVTYPFPFEPEERLDLLPYRTHTWPNDTKSLKEWVYHFWKPGEAIETYVLLDRMSKAIVSECGYNMREEPGVQTPDETLKQKSGSCRDFATLFIEACRYLGFAARFASGYLHNPGSNQHGSTHAWSEVYLPGAGWIGFDNTSGLVTGSEHIATAVHRHPESIPPVSGSFMGSGNVTSTMKVEVAVAQI</sequence>
<evidence type="ECO:0000313" key="2">
    <source>
        <dbReference type="EMBL" id="MBC2600741.1"/>
    </source>
</evidence>
<dbReference type="SMART" id="SM00460">
    <property type="entry name" value="TGc"/>
    <property type="match status" value="1"/>
</dbReference>
<dbReference type="EMBL" id="JACHVA010000033">
    <property type="protein sequence ID" value="MBC2600741.1"/>
    <property type="molecule type" value="Genomic_DNA"/>
</dbReference>
<evidence type="ECO:0000313" key="3">
    <source>
        <dbReference type="Proteomes" id="UP000525652"/>
    </source>
</evidence>
<dbReference type="Pfam" id="PF08379">
    <property type="entry name" value="Bact_transglu_N"/>
    <property type="match status" value="1"/>
</dbReference>
<name>A0A7X1E357_9BACT</name>
<keyword evidence="3" id="KW-1185">Reference proteome</keyword>
<protein>
    <submittedName>
        <fullName evidence="2">Transglutaminase family protein</fullName>
    </submittedName>
</protein>
<dbReference type="PANTHER" id="PTHR33490:SF1">
    <property type="entry name" value="SLL1233 PROTEIN"/>
    <property type="match status" value="1"/>
</dbReference>
<proteinExistence type="predicted"/>
<dbReference type="AlphaFoldDB" id="A0A7X1E357"/>
<accession>A0A7X1E357</accession>
<organism evidence="2 3">
    <name type="scientific">Puniceicoccus vermicola</name>
    <dbReference type="NCBI Taxonomy" id="388746"/>
    <lineage>
        <taxon>Bacteria</taxon>
        <taxon>Pseudomonadati</taxon>
        <taxon>Verrucomicrobiota</taxon>
        <taxon>Opitutia</taxon>
        <taxon>Puniceicoccales</taxon>
        <taxon>Puniceicoccaceae</taxon>
        <taxon>Puniceicoccus</taxon>
    </lineage>
</organism>
<dbReference type="Pfam" id="PF01841">
    <property type="entry name" value="Transglut_core"/>
    <property type="match status" value="1"/>
</dbReference>
<dbReference type="SUPFAM" id="SSF54001">
    <property type="entry name" value="Cysteine proteinases"/>
    <property type="match status" value="1"/>
</dbReference>
<comment type="caution">
    <text evidence="2">The sequence shown here is derived from an EMBL/GenBank/DDBJ whole genome shotgun (WGS) entry which is preliminary data.</text>
</comment>
<feature type="domain" description="Transglutaminase-like" evidence="1">
    <location>
        <begin position="174"/>
        <end position="238"/>
    </location>
</feature>
<reference evidence="2 3" key="1">
    <citation type="submission" date="2020-07" db="EMBL/GenBank/DDBJ databases">
        <authorList>
            <person name="Feng X."/>
        </authorList>
    </citation>
    <scope>NUCLEOTIDE SEQUENCE [LARGE SCALE GENOMIC DNA]</scope>
    <source>
        <strain evidence="2 3">JCM14086</strain>
    </source>
</reference>